<accession>A0AAC9WIR4</accession>
<dbReference type="InterPro" id="IPR008334">
    <property type="entry name" value="5'-Nucleotdase_C"/>
</dbReference>
<dbReference type="GO" id="GO:0009166">
    <property type="term" value="P:nucleotide catabolic process"/>
    <property type="evidence" value="ECO:0007669"/>
    <property type="project" value="InterPro"/>
</dbReference>
<dbReference type="GO" id="GO:0008768">
    <property type="term" value="F:UDP-sugar diphosphatase activity"/>
    <property type="evidence" value="ECO:0007669"/>
    <property type="project" value="TreeGrafter"/>
</dbReference>
<gene>
    <name evidence="6" type="ORF">B5P37_04080</name>
</gene>
<dbReference type="Gene3D" id="3.90.780.10">
    <property type="entry name" value="5'-Nucleotidase, C-terminal domain"/>
    <property type="match status" value="1"/>
</dbReference>
<proteinExistence type="inferred from homology"/>
<reference evidence="6 7" key="1">
    <citation type="submission" date="2017-04" db="EMBL/GenBank/DDBJ databases">
        <authorList>
            <person name="Veseli I.A."/>
            <person name="Tang C."/>
            <person name="Pombert J.-F."/>
        </authorList>
    </citation>
    <scope>NUCLEOTIDE SEQUENCE [LARGE SCALE GENOMIC DNA]</scope>
    <source>
        <strain evidence="6 7">ATCC 700373</strain>
    </source>
</reference>
<feature type="region of interest" description="Disordered" evidence="3">
    <location>
        <begin position="30"/>
        <end position="50"/>
    </location>
</feature>
<dbReference type="SUPFAM" id="SSF55816">
    <property type="entry name" value="5'-nucleotidase (syn. UDP-sugar hydrolase), C-terminal domain"/>
    <property type="match status" value="1"/>
</dbReference>
<keyword evidence="2" id="KW-0378">Hydrolase</keyword>
<organism evidence="6 7">
    <name type="scientific">Staphylococcus lutrae</name>
    <dbReference type="NCBI Taxonomy" id="155085"/>
    <lineage>
        <taxon>Bacteria</taxon>
        <taxon>Bacillati</taxon>
        <taxon>Bacillota</taxon>
        <taxon>Bacilli</taxon>
        <taxon>Bacillales</taxon>
        <taxon>Staphylococcaceae</taxon>
        <taxon>Staphylococcus</taxon>
    </lineage>
</organism>
<dbReference type="PANTHER" id="PTHR11575">
    <property type="entry name" value="5'-NUCLEOTIDASE-RELATED"/>
    <property type="match status" value="1"/>
</dbReference>
<dbReference type="InterPro" id="IPR029052">
    <property type="entry name" value="Metallo-depent_PP-like"/>
</dbReference>
<feature type="compositionally biased region" description="Polar residues" evidence="3">
    <location>
        <begin position="91"/>
        <end position="124"/>
    </location>
</feature>
<dbReference type="RefSeq" id="WP_085237027.1">
    <property type="nucleotide sequence ID" value="NZ_CP020773.1"/>
</dbReference>
<feature type="chain" id="PRO_5041769595" evidence="2">
    <location>
        <begin position="30"/>
        <end position="738"/>
    </location>
</feature>
<dbReference type="InterPro" id="IPR006179">
    <property type="entry name" value="5_nucleotidase/apyrase"/>
</dbReference>
<dbReference type="NCBIfam" id="TIGR01167">
    <property type="entry name" value="LPXTG_anchor"/>
    <property type="match status" value="1"/>
</dbReference>
<feature type="signal peptide" evidence="2">
    <location>
        <begin position="1"/>
        <end position="29"/>
    </location>
</feature>
<dbReference type="PANTHER" id="PTHR11575:SF24">
    <property type="entry name" value="5'-NUCLEOTIDASE"/>
    <property type="match status" value="1"/>
</dbReference>
<dbReference type="InterPro" id="IPR004843">
    <property type="entry name" value="Calcineurin-like_PHP"/>
</dbReference>
<comment type="similarity">
    <text evidence="2">Belongs to the 5'-nucleotidase family.</text>
</comment>
<dbReference type="Pfam" id="PF00149">
    <property type="entry name" value="Metallophos"/>
    <property type="match status" value="1"/>
</dbReference>
<dbReference type="SUPFAM" id="SSF56300">
    <property type="entry name" value="Metallo-dependent phosphatases"/>
    <property type="match status" value="1"/>
</dbReference>
<sequence length="738" mass="79148">MKSIGFKSIMLSVMLVVAVILSVHFPSVAAHTTSPDTVTPSSMKMTTEASPSNARSALNTAVAEPAISAPTAITEKSEPEQSNVDAVAADAQTSTESTVPTASNELTLNRSTATSSPANPSVARTSHTILHTNDIHGRMVEEPGRVIGMAKLKPLKVKENADLLVDAGDAFQGLPLSNQSKGEEMARAMNAVGYDAMTAGNHEFDFGYQQLKKLESMLDFPIVSANVYKDGQLAFKPSVIVAKNGVRYGIIGVTTPETRTKTSPNGIKGVTFEDPLTSVTREMNRLNGKVDVFVVLSHLGVDPTTKKEWRGDNLTQQLSQNSSVPHPIFVIDGHSHTVIEHGQTFNQDILAQTGTALANVGKITFEKVGNQIQHPTASLIHVKDLASLEPDKAVKAQIDKANEAFLAATSEVILPKNTIDFQGERDAVRTRETNLGNAIADAMEAYGQNGFSRPSDFAVTNSGGIRASITKGAVTLNDVITVLPFGNTIAQISVKGTDVWKAFEHSLSAPTMTQGGKTQLSANGGLLQVSKSIKVYFDMQREPGHRIEAIQVLNKKTGQFEAVDFARTYVVATNDFTASGGDGFNMLIGPREEGISLEQVLANYLKTADLSQYATLEPQRLINGKPAKENTTTGNKVIAFPKSKQTANISTASTQMKQATMAATRYPSTLQTAMKPNDITVSTATAMLASHEQHVMMQDIQQLPNTGAEEKAPMAGGLLMIGAGLIIMRRQKRRTSFK</sequence>
<feature type="domain" description="Calcineurin-like phosphoesterase" evidence="4">
    <location>
        <begin position="128"/>
        <end position="337"/>
    </location>
</feature>
<keyword evidence="1 2" id="KW-0732">Signal</keyword>
<keyword evidence="7" id="KW-1185">Reference proteome</keyword>
<dbReference type="AlphaFoldDB" id="A0AAC9WIR4"/>
<keyword evidence="2" id="KW-0547">Nucleotide-binding</keyword>
<dbReference type="EMBL" id="CP020773">
    <property type="protein sequence ID" value="ARJ50549.1"/>
    <property type="molecule type" value="Genomic_DNA"/>
</dbReference>
<dbReference type="PRINTS" id="PR01607">
    <property type="entry name" value="APYRASEFAMLY"/>
</dbReference>
<name>A0AAC9WIR4_9STAP</name>
<evidence type="ECO:0000313" key="6">
    <source>
        <dbReference type="EMBL" id="ARJ50549.1"/>
    </source>
</evidence>
<dbReference type="GO" id="GO:0008253">
    <property type="term" value="F:5'-nucleotidase activity"/>
    <property type="evidence" value="ECO:0007669"/>
    <property type="project" value="TreeGrafter"/>
</dbReference>
<evidence type="ECO:0000256" key="3">
    <source>
        <dbReference type="SAM" id="MobiDB-lite"/>
    </source>
</evidence>
<dbReference type="Proteomes" id="UP000242864">
    <property type="component" value="Chromosome"/>
</dbReference>
<evidence type="ECO:0000313" key="7">
    <source>
        <dbReference type="Proteomes" id="UP000242864"/>
    </source>
</evidence>
<evidence type="ECO:0000256" key="2">
    <source>
        <dbReference type="RuleBase" id="RU362119"/>
    </source>
</evidence>
<feature type="region of interest" description="Disordered" evidence="3">
    <location>
        <begin position="70"/>
        <end position="124"/>
    </location>
</feature>
<evidence type="ECO:0000259" key="5">
    <source>
        <dbReference type="Pfam" id="PF02872"/>
    </source>
</evidence>
<dbReference type="GO" id="GO:0030288">
    <property type="term" value="C:outer membrane-bounded periplasmic space"/>
    <property type="evidence" value="ECO:0007669"/>
    <property type="project" value="TreeGrafter"/>
</dbReference>
<evidence type="ECO:0000256" key="1">
    <source>
        <dbReference type="ARBA" id="ARBA00022729"/>
    </source>
</evidence>
<protein>
    <submittedName>
        <fullName evidence="6">Multifunctional 2',3'-cyclic-nucleotide 2'-phosphodiesterase/5'-nucleotidase/3'-nucleotidase</fullName>
    </submittedName>
</protein>
<feature type="domain" description="5'-Nucleotidase C-terminal" evidence="5">
    <location>
        <begin position="421"/>
        <end position="587"/>
    </location>
</feature>
<dbReference type="KEGG" id="slz:B5P37_04080"/>
<dbReference type="GO" id="GO:0000166">
    <property type="term" value="F:nucleotide binding"/>
    <property type="evidence" value="ECO:0007669"/>
    <property type="project" value="UniProtKB-KW"/>
</dbReference>
<dbReference type="Pfam" id="PF02872">
    <property type="entry name" value="5_nucleotid_C"/>
    <property type="match status" value="1"/>
</dbReference>
<dbReference type="InterPro" id="IPR036907">
    <property type="entry name" value="5'-Nucleotdase_C_sf"/>
</dbReference>
<dbReference type="Gene3D" id="3.60.21.10">
    <property type="match status" value="1"/>
</dbReference>
<evidence type="ECO:0000259" key="4">
    <source>
        <dbReference type="Pfam" id="PF00149"/>
    </source>
</evidence>